<dbReference type="Pfam" id="PF00025">
    <property type="entry name" value="Arf"/>
    <property type="match status" value="1"/>
</dbReference>
<dbReference type="InterPro" id="IPR005225">
    <property type="entry name" value="Small_GTP-bd"/>
</dbReference>
<feature type="binding site" evidence="4">
    <location>
        <position position="40"/>
    </location>
    <ligand>
        <name>Mg(2+)</name>
        <dbReference type="ChEBI" id="CHEBI:18420"/>
    </ligand>
</feature>
<sequence>MGNCGLCSGGFKERKNRIFPASDKKIITLCLLGPEGVGKTTIIKALRGESPENVTKTNGFSQESLKFLRANLKVYDLGGNEKIREIWTNYYGEVYGSVFVWDTSNHSDEDLLAAKTMMEAIVNNPDMSGKPILILLNKKDGDNNVTEFDFCDKTSLHQIAAETNSHFKVINCNALKGYGKDIDPYIIEGFEWLLDDIKQNFDAIDSRVQQAIEELKKKQQEERVKRQHRLAALQAEHAEEDAKLEQAERAANGNIYSGEPQQMESVDENVNVIPDVLPSKSLPPLRTNKVVPQNEEDKNEGEGPKLEIFEIKSEDREFSENIEMQDMNNRKEISIQTELSFPVYYENNNDEEEADIATKISMNRRASLRTTNDINKNLKSISIAPVD</sequence>
<feature type="coiled-coil region" evidence="5">
    <location>
        <begin position="194"/>
        <end position="250"/>
    </location>
</feature>
<evidence type="ECO:0000256" key="6">
    <source>
        <dbReference type="SAM" id="MobiDB-lite"/>
    </source>
</evidence>
<dbReference type="WBParaSite" id="PTRK_0000084500.1">
    <property type="protein sequence ID" value="PTRK_0000084500.1"/>
    <property type="gene ID" value="PTRK_0000084500"/>
</dbReference>
<dbReference type="SMART" id="SM00177">
    <property type="entry name" value="ARF"/>
    <property type="match status" value="1"/>
</dbReference>
<evidence type="ECO:0000256" key="1">
    <source>
        <dbReference type="ARBA" id="ARBA00022741"/>
    </source>
</evidence>
<dbReference type="NCBIfam" id="TIGR00231">
    <property type="entry name" value="small_GTP"/>
    <property type="match status" value="1"/>
</dbReference>
<keyword evidence="2 3" id="KW-0342">GTP-binding</keyword>
<proteinExistence type="predicted"/>
<dbReference type="AlphaFoldDB" id="A0A0N4Z1U9"/>
<name>A0A0N4Z1U9_PARTI</name>
<dbReference type="GO" id="GO:0005525">
    <property type="term" value="F:GTP binding"/>
    <property type="evidence" value="ECO:0007669"/>
    <property type="project" value="UniProtKB-KW"/>
</dbReference>
<protein>
    <submittedName>
        <fullName evidence="8">ADP-ribosylation factor-like protein 13B</fullName>
    </submittedName>
</protein>
<keyword evidence="4" id="KW-0460">Magnesium</keyword>
<evidence type="ECO:0000256" key="5">
    <source>
        <dbReference type="SAM" id="Coils"/>
    </source>
</evidence>
<dbReference type="SUPFAM" id="SSF52540">
    <property type="entry name" value="P-loop containing nucleoside triphosphate hydrolases"/>
    <property type="match status" value="1"/>
</dbReference>
<keyword evidence="4" id="KW-0479">Metal-binding</keyword>
<dbReference type="SMART" id="SM00178">
    <property type="entry name" value="SAR"/>
    <property type="match status" value="1"/>
</dbReference>
<organism evidence="7 8">
    <name type="scientific">Parastrongyloides trichosuri</name>
    <name type="common">Possum-specific nematode worm</name>
    <dbReference type="NCBI Taxonomy" id="131310"/>
    <lineage>
        <taxon>Eukaryota</taxon>
        <taxon>Metazoa</taxon>
        <taxon>Ecdysozoa</taxon>
        <taxon>Nematoda</taxon>
        <taxon>Chromadorea</taxon>
        <taxon>Rhabditida</taxon>
        <taxon>Tylenchina</taxon>
        <taxon>Panagrolaimomorpha</taxon>
        <taxon>Strongyloidoidea</taxon>
        <taxon>Strongyloididae</taxon>
        <taxon>Parastrongyloides</taxon>
    </lineage>
</organism>
<dbReference type="Proteomes" id="UP000038045">
    <property type="component" value="Unplaced"/>
</dbReference>
<evidence type="ECO:0000313" key="8">
    <source>
        <dbReference type="WBParaSite" id="PTRK_0000084500.1"/>
    </source>
</evidence>
<evidence type="ECO:0000313" key="7">
    <source>
        <dbReference type="Proteomes" id="UP000038045"/>
    </source>
</evidence>
<dbReference type="GO" id="GO:0003924">
    <property type="term" value="F:GTPase activity"/>
    <property type="evidence" value="ECO:0007669"/>
    <property type="project" value="InterPro"/>
</dbReference>
<dbReference type="InterPro" id="IPR051995">
    <property type="entry name" value="Ciliary_GTPase"/>
</dbReference>
<evidence type="ECO:0000256" key="4">
    <source>
        <dbReference type="PIRSR" id="PIRSR606689-2"/>
    </source>
</evidence>
<dbReference type="PRINTS" id="PR00328">
    <property type="entry name" value="SAR1GTPBP"/>
</dbReference>
<keyword evidence="1 3" id="KW-0547">Nucleotide-binding</keyword>
<dbReference type="InterPro" id="IPR006689">
    <property type="entry name" value="Small_GTPase_ARF/SAR"/>
</dbReference>
<dbReference type="PANTHER" id="PTHR46090:SF2">
    <property type="entry name" value="ADP-RIBOSYLATION FACTOR-LIKE PROTEIN 13B"/>
    <property type="match status" value="1"/>
</dbReference>
<dbReference type="STRING" id="131310.A0A0N4Z1U9"/>
<dbReference type="PROSITE" id="PS51417">
    <property type="entry name" value="ARF"/>
    <property type="match status" value="1"/>
</dbReference>
<feature type="region of interest" description="Disordered" evidence="6">
    <location>
        <begin position="277"/>
        <end position="302"/>
    </location>
</feature>
<dbReference type="PANTHER" id="PTHR46090">
    <property type="entry name" value="ADP-RIBOSYLATION FACTOR-LIKE PROTEIN 13B"/>
    <property type="match status" value="1"/>
</dbReference>
<evidence type="ECO:0000256" key="2">
    <source>
        <dbReference type="ARBA" id="ARBA00023134"/>
    </source>
</evidence>
<keyword evidence="7" id="KW-1185">Reference proteome</keyword>
<feature type="binding site" evidence="3">
    <location>
        <position position="79"/>
    </location>
    <ligand>
        <name>GTP</name>
        <dbReference type="ChEBI" id="CHEBI:37565"/>
    </ligand>
</feature>
<evidence type="ECO:0000256" key="3">
    <source>
        <dbReference type="PIRSR" id="PIRSR606689-1"/>
    </source>
</evidence>
<feature type="binding site" evidence="3">
    <location>
        <begin position="137"/>
        <end position="140"/>
    </location>
    <ligand>
        <name>GTP</name>
        <dbReference type="ChEBI" id="CHEBI:37565"/>
    </ligand>
</feature>
<dbReference type="Gene3D" id="3.40.50.300">
    <property type="entry name" value="P-loop containing nucleotide triphosphate hydrolases"/>
    <property type="match status" value="1"/>
</dbReference>
<dbReference type="InterPro" id="IPR027417">
    <property type="entry name" value="P-loop_NTPase"/>
</dbReference>
<reference evidence="8" key="1">
    <citation type="submission" date="2017-02" db="UniProtKB">
        <authorList>
            <consortium name="WormBaseParasite"/>
        </authorList>
    </citation>
    <scope>IDENTIFICATION</scope>
</reference>
<feature type="binding site" evidence="3">
    <location>
        <begin position="33"/>
        <end position="40"/>
    </location>
    <ligand>
        <name>GTP</name>
        <dbReference type="ChEBI" id="CHEBI:37565"/>
    </ligand>
</feature>
<accession>A0A0N4Z1U9</accession>
<keyword evidence="5" id="KW-0175">Coiled coil</keyword>
<feature type="binding site" evidence="4">
    <location>
        <position position="57"/>
    </location>
    <ligand>
        <name>Mg(2+)</name>
        <dbReference type="ChEBI" id="CHEBI:18420"/>
    </ligand>
</feature>
<dbReference type="GO" id="GO:0046872">
    <property type="term" value="F:metal ion binding"/>
    <property type="evidence" value="ECO:0007669"/>
    <property type="project" value="UniProtKB-KW"/>
</dbReference>